<dbReference type="EMBL" id="CP031385">
    <property type="protein sequence ID" value="QPG94241.1"/>
    <property type="molecule type" value="Genomic_DNA"/>
</dbReference>
<name>A0A7S9KKZ3_EPIFF</name>
<dbReference type="FunFam" id="3.20.20.100:FF:000002">
    <property type="entry name" value="2,5-diketo-D-gluconic acid reductase A"/>
    <property type="match status" value="1"/>
</dbReference>
<dbReference type="PANTHER" id="PTHR43827:SF13">
    <property type="entry name" value="ALDO_KETO REDUCTASE FAMILY PROTEIN"/>
    <property type="match status" value="1"/>
</dbReference>
<dbReference type="PIRSF" id="PIRSF000097">
    <property type="entry name" value="AKR"/>
    <property type="match status" value="1"/>
</dbReference>
<sequence length="254" mass="28289">MSGHEATQAVQTGLEIGYRGFDCAQMYHNEREAGHAISKFLSSSDNTAGLKREDIFFTSKLSSNSTYYETIRRSIQKSVEISGLGYIDLFLLHSPYGGKEARLTSWRALEDAVDEGQVRMIGVSNFGVAHIEELVASEPRIKPAINQIEVHPFNTQEAIRATCAKHGIAIEAYAPLVRAKRMTHPTIRELADKYTCSPAQVLVRWSLQHDMITLPKSVRRERMVENADVAGFQLSGEDMSIMDGLDERDPTDAA</sequence>
<dbReference type="InterPro" id="IPR036812">
    <property type="entry name" value="NAD(P)_OxRdtase_dom_sf"/>
</dbReference>
<dbReference type="CDD" id="cd19071">
    <property type="entry name" value="AKR_AKR1-5-like"/>
    <property type="match status" value="1"/>
</dbReference>
<dbReference type="PROSITE" id="PS00062">
    <property type="entry name" value="ALDOKETO_REDUCTASE_2"/>
    <property type="match status" value="1"/>
</dbReference>
<evidence type="ECO:0000256" key="2">
    <source>
        <dbReference type="PIRSR" id="PIRSR000097-1"/>
    </source>
</evidence>
<dbReference type="InterPro" id="IPR020471">
    <property type="entry name" value="AKR"/>
</dbReference>
<evidence type="ECO:0000256" key="3">
    <source>
        <dbReference type="PIRSR" id="PIRSR000097-2"/>
    </source>
</evidence>
<dbReference type="Proteomes" id="UP000594364">
    <property type="component" value="Chromosome 1"/>
</dbReference>
<dbReference type="OrthoDB" id="416253at2759"/>
<evidence type="ECO:0000256" key="1">
    <source>
        <dbReference type="ARBA" id="ARBA00023002"/>
    </source>
</evidence>
<dbReference type="AlphaFoldDB" id="A0A7S9KKZ3"/>
<dbReference type="PRINTS" id="PR00069">
    <property type="entry name" value="ALDKETRDTASE"/>
</dbReference>
<accession>A0A7S9KKZ3</accession>
<keyword evidence="1" id="KW-0560">Oxidoreductase</keyword>
<dbReference type="SUPFAM" id="SSF51430">
    <property type="entry name" value="NAD(P)-linked oxidoreductase"/>
    <property type="match status" value="1"/>
</dbReference>
<keyword evidence="7" id="KW-1185">Reference proteome</keyword>
<evidence type="ECO:0000313" key="6">
    <source>
        <dbReference type="EMBL" id="QPG94241.1"/>
    </source>
</evidence>
<dbReference type="PANTHER" id="PTHR43827">
    <property type="entry name" value="2,5-DIKETO-D-GLUCONIC ACID REDUCTASE"/>
    <property type="match status" value="1"/>
</dbReference>
<gene>
    <name evidence="6" type="ORF">C2857_005461</name>
</gene>
<dbReference type="Gene3D" id="3.20.20.100">
    <property type="entry name" value="NADP-dependent oxidoreductase domain"/>
    <property type="match status" value="1"/>
</dbReference>
<dbReference type="GO" id="GO:0016616">
    <property type="term" value="F:oxidoreductase activity, acting on the CH-OH group of donors, NAD or NADP as acceptor"/>
    <property type="evidence" value="ECO:0007669"/>
    <property type="project" value="UniProtKB-ARBA"/>
</dbReference>
<feature type="domain" description="NADP-dependent oxidoreductase" evidence="5">
    <location>
        <begin position="4"/>
        <end position="246"/>
    </location>
</feature>
<evidence type="ECO:0000313" key="7">
    <source>
        <dbReference type="Proteomes" id="UP000594364"/>
    </source>
</evidence>
<protein>
    <recommendedName>
        <fullName evidence="5">NADP-dependent oxidoreductase domain-containing protein</fullName>
    </recommendedName>
</protein>
<evidence type="ECO:0000259" key="5">
    <source>
        <dbReference type="Pfam" id="PF00248"/>
    </source>
</evidence>
<reference evidence="6 7" key="1">
    <citation type="journal article" date="2018" name="PLoS Genet.">
        <title>Repeat elements organise 3D genome structure and mediate transcription in the filamentous fungus Epichloe festucae.</title>
        <authorList>
            <person name="Winter D.J."/>
            <person name="Ganley A.R.D."/>
            <person name="Young C.A."/>
            <person name="Liachko I."/>
            <person name="Schardl C.L."/>
            <person name="Dupont P.Y."/>
            <person name="Berry D."/>
            <person name="Ram A."/>
            <person name="Scott B."/>
            <person name="Cox M.P."/>
        </authorList>
    </citation>
    <scope>NUCLEOTIDE SEQUENCE [LARGE SCALE GENOMIC DNA]</scope>
    <source>
        <strain evidence="6 7">Fl1</strain>
    </source>
</reference>
<feature type="binding site" evidence="3">
    <location>
        <position position="93"/>
    </location>
    <ligand>
        <name>substrate</name>
    </ligand>
</feature>
<dbReference type="InterPro" id="IPR023210">
    <property type="entry name" value="NADP_OxRdtase_dom"/>
</dbReference>
<dbReference type="InterPro" id="IPR018170">
    <property type="entry name" value="Aldo/ket_reductase_CS"/>
</dbReference>
<proteinExistence type="predicted"/>
<evidence type="ECO:0000256" key="4">
    <source>
        <dbReference type="PIRSR" id="PIRSR000097-3"/>
    </source>
</evidence>
<organism evidence="6 7">
    <name type="scientific">Epichloe festucae (strain Fl1)</name>
    <dbReference type="NCBI Taxonomy" id="877507"/>
    <lineage>
        <taxon>Eukaryota</taxon>
        <taxon>Fungi</taxon>
        <taxon>Dikarya</taxon>
        <taxon>Ascomycota</taxon>
        <taxon>Pezizomycotina</taxon>
        <taxon>Sordariomycetes</taxon>
        <taxon>Hypocreomycetidae</taxon>
        <taxon>Hypocreales</taxon>
        <taxon>Clavicipitaceae</taxon>
        <taxon>Epichloe</taxon>
    </lineage>
</organism>
<feature type="site" description="Lowers pKa of active site Tyr" evidence="4">
    <location>
        <position position="60"/>
    </location>
</feature>
<dbReference type="Pfam" id="PF00248">
    <property type="entry name" value="Aldo_ket_red"/>
    <property type="match status" value="1"/>
</dbReference>
<feature type="active site" description="Proton donor" evidence="2">
    <location>
        <position position="27"/>
    </location>
</feature>